<dbReference type="AlphaFoldDB" id="A0A366JD13"/>
<proteinExistence type="predicted"/>
<evidence type="ECO:0000313" key="6">
    <source>
        <dbReference type="EMBL" id="RBP83808.1"/>
    </source>
</evidence>
<dbReference type="Gene3D" id="1.20.1250.20">
    <property type="entry name" value="MFS general substrate transporter like domains"/>
    <property type="match status" value="1"/>
</dbReference>
<dbReference type="RefSeq" id="WP_113916172.1">
    <property type="nucleotide sequence ID" value="NZ_QNSE01000005.1"/>
</dbReference>
<dbReference type="InterPro" id="IPR011701">
    <property type="entry name" value="MFS"/>
</dbReference>
<dbReference type="OrthoDB" id="9787815at2"/>
<dbReference type="Pfam" id="PF07690">
    <property type="entry name" value="MFS_1"/>
    <property type="match status" value="1"/>
</dbReference>
<evidence type="ECO:0000256" key="4">
    <source>
        <dbReference type="ARBA" id="ARBA00023136"/>
    </source>
</evidence>
<feature type="transmembrane region" description="Helical" evidence="5">
    <location>
        <begin position="151"/>
        <end position="172"/>
    </location>
</feature>
<evidence type="ECO:0000313" key="7">
    <source>
        <dbReference type="Proteomes" id="UP000252792"/>
    </source>
</evidence>
<dbReference type="SUPFAM" id="SSF103473">
    <property type="entry name" value="MFS general substrate transporter"/>
    <property type="match status" value="1"/>
</dbReference>
<feature type="transmembrane region" description="Helical" evidence="5">
    <location>
        <begin position="354"/>
        <end position="376"/>
    </location>
</feature>
<name>A0A366JD13_9GAMM</name>
<keyword evidence="7" id="KW-1185">Reference proteome</keyword>
<feature type="transmembrane region" description="Helical" evidence="5">
    <location>
        <begin position="178"/>
        <end position="195"/>
    </location>
</feature>
<feature type="transmembrane region" description="Helical" evidence="5">
    <location>
        <begin position="382"/>
        <end position="404"/>
    </location>
</feature>
<dbReference type="InterPro" id="IPR004752">
    <property type="entry name" value="AmpG_permease/AT-1"/>
</dbReference>
<dbReference type="PANTHER" id="PTHR12778">
    <property type="entry name" value="SOLUTE CARRIER FAMILY 33 ACETYL-COA TRANSPORTER -RELATED"/>
    <property type="match status" value="1"/>
</dbReference>
<dbReference type="Proteomes" id="UP000252792">
    <property type="component" value="Unassembled WGS sequence"/>
</dbReference>
<dbReference type="GO" id="GO:0022857">
    <property type="term" value="F:transmembrane transporter activity"/>
    <property type="evidence" value="ECO:0007669"/>
    <property type="project" value="InterPro"/>
</dbReference>
<protein>
    <submittedName>
        <fullName evidence="6">MFS transporter</fullName>
    </submittedName>
</protein>
<dbReference type="EMBL" id="QNSE01000005">
    <property type="protein sequence ID" value="RBP83808.1"/>
    <property type="molecule type" value="Genomic_DNA"/>
</dbReference>
<feature type="transmembrane region" description="Helical" evidence="5">
    <location>
        <begin position="84"/>
        <end position="103"/>
    </location>
</feature>
<feature type="transmembrane region" description="Helical" evidence="5">
    <location>
        <begin position="109"/>
        <end position="130"/>
    </location>
</feature>
<evidence type="ECO:0000256" key="1">
    <source>
        <dbReference type="ARBA" id="ARBA00004141"/>
    </source>
</evidence>
<keyword evidence="4 5" id="KW-0472">Membrane</keyword>
<keyword evidence="3 5" id="KW-1133">Transmembrane helix</keyword>
<feature type="transmembrane region" description="Helical" evidence="5">
    <location>
        <begin position="44"/>
        <end position="63"/>
    </location>
</feature>
<feature type="transmembrane region" description="Helical" evidence="5">
    <location>
        <begin position="291"/>
        <end position="311"/>
    </location>
</feature>
<accession>A0A366JD13</accession>
<dbReference type="InterPro" id="IPR036259">
    <property type="entry name" value="MFS_trans_sf"/>
</dbReference>
<feature type="transmembrane region" description="Helical" evidence="5">
    <location>
        <begin position="228"/>
        <end position="246"/>
    </location>
</feature>
<sequence length="420" mass="46087">MKNSQYPWFMLASTYVTQYIGVAFILSAAVAILRQQGAALDQLALLNLAVLPLAGKVFYAPIIDKFHVNLRYICLVNLQGRYRSWLVLAQGAMTLLLILAGALDFETQFSGILLVLACYVFFMSIQDVSIDGLSCKLFDSNTRKFANSVQFSGNLLGNIIGGGLILMFYPWLEWQGSLWLLAALTAISLVQMLFFKEPDHAAEPTQQNESTHHLLKDIKQFILKHKRWFLILGLYPIGSTCGFALLNPLLVDQGWPLDDIGFVMKIYGSIVGLFSALLATPLINQIGRTNALVTVTFIQFTSLIFVLFLTLGATSKVMVYAAITLHFISFPAMLVVSSTIMMDKAALTLRKATFFTLQFSVASLLGFAYSAASLALAKHLQYSGVVAGGAVITLLIACVIRPLLKESPMQASSPCSHATR</sequence>
<dbReference type="GO" id="GO:0016020">
    <property type="term" value="C:membrane"/>
    <property type="evidence" value="ECO:0007669"/>
    <property type="project" value="UniProtKB-SubCell"/>
</dbReference>
<organism evidence="6 7">
    <name type="scientific">Marinomonas rhizomae</name>
    <dbReference type="NCBI Taxonomy" id="491948"/>
    <lineage>
        <taxon>Bacteria</taxon>
        <taxon>Pseudomonadati</taxon>
        <taxon>Pseudomonadota</taxon>
        <taxon>Gammaproteobacteria</taxon>
        <taxon>Oceanospirillales</taxon>
        <taxon>Oceanospirillaceae</taxon>
        <taxon>Marinomonas</taxon>
    </lineage>
</organism>
<keyword evidence="2 5" id="KW-0812">Transmembrane</keyword>
<feature type="transmembrane region" description="Helical" evidence="5">
    <location>
        <begin position="266"/>
        <end position="284"/>
    </location>
</feature>
<dbReference type="PANTHER" id="PTHR12778:SF9">
    <property type="entry name" value="ACETYL-COENZYME A TRANSPORTER 1"/>
    <property type="match status" value="1"/>
</dbReference>
<feature type="transmembrane region" description="Helical" evidence="5">
    <location>
        <begin position="317"/>
        <end position="342"/>
    </location>
</feature>
<comment type="subcellular location">
    <subcellularLocation>
        <location evidence="1">Membrane</location>
        <topology evidence="1">Multi-pass membrane protein</topology>
    </subcellularLocation>
</comment>
<gene>
    <name evidence="6" type="ORF">DFP80_105128</name>
</gene>
<feature type="transmembrane region" description="Helical" evidence="5">
    <location>
        <begin position="12"/>
        <end position="32"/>
    </location>
</feature>
<evidence type="ECO:0000256" key="3">
    <source>
        <dbReference type="ARBA" id="ARBA00022989"/>
    </source>
</evidence>
<reference evidence="6 7" key="1">
    <citation type="submission" date="2018-06" db="EMBL/GenBank/DDBJ databases">
        <title>Genomic Encyclopedia of Type Strains, Phase III (KMG-III): the genomes of soil and plant-associated and newly described type strains.</title>
        <authorList>
            <person name="Whitman W."/>
        </authorList>
    </citation>
    <scope>NUCLEOTIDE SEQUENCE [LARGE SCALE GENOMIC DNA]</scope>
    <source>
        <strain evidence="6 7">CECT 7377</strain>
    </source>
</reference>
<comment type="caution">
    <text evidence="6">The sequence shown here is derived from an EMBL/GenBank/DDBJ whole genome shotgun (WGS) entry which is preliminary data.</text>
</comment>
<evidence type="ECO:0000256" key="2">
    <source>
        <dbReference type="ARBA" id="ARBA00022692"/>
    </source>
</evidence>
<evidence type="ECO:0000256" key="5">
    <source>
        <dbReference type="SAM" id="Phobius"/>
    </source>
</evidence>